<dbReference type="PANTHER" id="PTHR46577">
    <property type="entry name" value="HTH-TYPE TRANSCRIPTIONAL REGULATORY PROTEIN GABR"/>
    <property type="match status" value="1"/>
</dbReference>
<evidence type="ECO:0000313" key="7">
    <source>
        <dbReference type="EMBL" id="PVZ65434.1"/>
    </source>
</evidence>
<comment type="similarity">
    <text evidence="1">In the C-terminal section; belongs to the class-I pyridoxal-phosphate-dependent aminotransferase family.</text>
</comment>
<dbReference type="Pfam" id="PF00155">
    <property type="entry name" value="Aminotran_1_2"/>
    <property type="match status" value="1"/>
</dbReference>
<organism evidence="7 8">
    <name type="scientific">Pelagibaculum spongiae</name>
    <dbReference type="NCBI Taxonomy" id="2080658"/>
    <lineage>
        <taxon>Bacteria</taxon>
        <taxon>Pseudomonadati</taxon>
        <taxon>Pseudomonadota</taxon>
        <taxon>Gammaproteobacteria</taxon>
        <taxon>Oceanospirillales</taxon>
        <taxon>Pelagibaculum</taxon>
    </lineage>
</organism>
<dbReference type="SUPFAM" id="SSF46785">
    <property type="entry name" value="Winged helix' DNA-binding domain"/>
    <property type="match status" value="1"/>
</dbReference>
<dbReference type="SUPFAM" id="SSF53383">
    <property type="entry name" value="PLP-dependent transferases"/>
    <property type="match status" value="1"/>
</dbReference>
<proteinExistence type="inferred from homology"/>
<dbReference type="InterPro" id="IPR036390">
    <property type="entry name" value="WH_DNA-bd_sf"/>
</dbReference>
<evidence type="ECO:0000313" key="8">
    <source>
        <dbReference type="Proteomes" id="UP000244906"/>
    </source>
</evidence>
<keyword evidence="5" id="KW-0804">Transcription</keyword>
<gene>
    <name evidence="7" type="ORF">DC094_18305</name>
</gene>
<dbReference type="InterPro" id="IPR015421">
    <property type="entry name" value="PyrdxlP-dep_Trfase_major"/>
</dbReference>
<protein>
    <submittedName>
        <fullName evidence="7">PLP-dependent aminotransferase family protein</fullName>
    </submittedName>
</protein>
<evidence type="ECO:0000256" key="5">
    <source>
        <dbReference type="ARBA" id="ARBA00023163"/>
    </source>
</evidence>
<keyword evidence="2" id="KW-0663">Pyridoxal phosphate</keyword>
<dbReference type="GO" id="GO:0003700">
    <property type="term" value="F:DNA-binding transcription factor activity"/>
    <property type="evidence" value="ECO:0007669"/>
    <property type="project" value="InterPro"/>
</dbReference>
<dbReference type="PROSITE" id="PS50949">
    <property type="entry name" value="HTH_GNTR"/>
    <property type="match status" value="1"/>
</dbReference>
<dbReference type="SMART" id="SM00345">
    <property type="entry name" value="HTH_GNTR"/>
    <property type="match status" value="1"/>
</dbReference>
<dbReference type="EMBL" id="QDDL01000010">
    <property type="protein sequence ID" value="PVZ65434.1"/>
    <property type="molecule type" value="Genomic_DNA"/>
</dbReference>
<dbReference type="InterPro" id="IPR051446">
    <property type="entry name" value="HTH_trans_reg/aminotransferase"/>
</dbReference>
<dbReference type="CDD" id="cd07377">
    <property type="entry name" value="WHTH_GntR"/>
    <property type="match status" value="1"/>
</dbReference>
<feature type="domain" description="HTH gntR-type" evidence="6">
    <location>
        <begin position="19"/>
        <end position="87"/>
    </location>
</feature>
<dbReference type="Gene3D" id="1.10.10.10">
    <property type="entry name" value="Winged helix-like DNA-binding domain superfamily/Winged helix DNA-binding domain"/>
    <property type="match status" value="1"/>
</dbReference>
<dbReference type="CDD" id="cd00609">
    <property type="entry name" value="AAT_like"/>
    <property type="match status" value="1"/>
</dbReference>
<keyword evidence="3" id="KW-0805">Transcription regulation</keyword>
<dbReference type="Proteomes" id="UP000244906">
    <property type="component" value="Unassembled WGS sequence"/>
</dbReference>
<dbReference type="PANTHER" id="PTHR46577:SF1">
    <property type="entry name" value="HTH-TYPE TRANSCRIPTIONAL REGULATORY PROTEIN GABR"/>
    <property type="match status" value="1"/>
</dbReference>
<evidence type="ECO:0000256" key="1">
    <source>
        <dbReference type="ARBA" id="ARBA00005384"/>
    </source>
</evidence>
<keyword evidence="4" id="KW-0238">DNA-binding</keyword>
<dbReference type="AlphaFoldDB" id="A0A2V1GXZ9"/>
<dbReference type="InterPro" id="IPR015424">
    <property type="entry name" value="PyrdxlP-dep_Trfase"/>
</dbReference>
<keyword evidence="8" id="KW-1185">Reference proteome</keyword>
<accession>A0A2V1GXZ9</accession>
<sequence length="509" mass="56732">MKQSLLEMHVLGLDKRADMPLHQQLYQGLRQKILNGYLTNAMRLPSSRVLAKELAISRNTVISAYQQLQAEGYLESRVGAGFFVARQLPENWIEARRLADSITVADSKPVSVNRKLPDNNAVKYGRTIPVVTNSGADGSAGTGFAVGVPDLANFPHKIWNRLSQQIPSKSLISLMGYSDPQGLPELRAAIAEYLKSARSVICNPEQILITNGAQQALDLTSRLLIQPEDNAIIEEPGYLGARHALLSAGAQLKTCSVDQQGIKVNQLTALTDAKTRLLYCTPTHQYPTGAVMPLERRMALLEWANQHDCWVVEDDYDSEYHYRSRPLASLQGIDHHQRVIYMGSFSKVLFPSLRLGYLVLPQDLMPVFVAAKNVHSGETPLHNQKITAEFIQQGHFARHLRKSRQSYAAKLQHMQACCESLKQWFDVSDSGSGMHVVLQLKPGFSNLEFEADLSSSLLKAQVFHSRLSRYYFGSVKEYGLVLGFANSPQEEIKNKVAVLEHSIKLLANT</sequence>
<dbReference type="GO" id="GO:0003677">
    <property type="term" value="F:DNA binding"/>
    <property type="evidence" value="ECO:0007669"/>
    <property type="project" value="UniProtKB-KW"/>
</dbReference>
<dbReference type="OrthoDB" id="9808770at2"/>
<dbReference type="InterPro" id="IPR000524">
    <property type="entry name" value="Tscrpt_reg_HTH_GntR"/>
</dbReference>
<dbReference type="GO" id="GO:0030170">
    <property type="term" value="F:pyridoxal phosphate binding"/>
    <property type="evidence" value="ECO:0007669"/>
    <property type="project" value="InterPro"/>
</dbReference>
<dbReference type="RefSeq" id="WP_116688570.1">
    <property type="nucleotide sequence ID" value="NZ_CAWNYD010000010.1"/>
</dbReference>
<keyword evidence="7" id="KW-0808">Transferase</keyword>
<reference evidence="7 8" key="1">
    <citation type="submission" date="2018-04" db="EMBL/GenBank/DDBJ databases">
        <title>Thalassorhabdus spongiae gen. nov., sp. nov., isolated from a marine sponge in South-West Iceland.</title>
        <authorList>
            <person name="Knobloch S."/>
            <person name="Daussin A."/>
            <person name="Johannsson R."/>
            <person name="Marteinsson V.T."/>
        </authorList>
    </citation>
    <scope>NUCLEOTIDE SEQUENCE [LARGE SCALE GENOMIC DNA]</scope>
    <source>
        <strain evidence="7 8">Hp12</strain>
    </source>
</reference>
<dbReference type="InterPro" id="IPR004839">
    <property type="entry name" value="Aminotransferase_I/II_large"/>
</dbReference>
<evidence type="ECO:0000259" key="6">
    <source>
        <dbReference type="PROSITE" id="PS50949"/>
    </source>
</evidence>
<dbReference type="Pfam" id="PF00392">
    <property type="entry name" value="GntR"/>
    <property type="match status" value="1"/>
</dbReference>
<evidence type="ECO:0000256" key="4">
    <source>
        <dbReference type="ARBA" id="ARBA00023125"/>
    </source>
</evidence>
<dbReference type="InterPro" id="IPR036388">
    <property type="entry name" value="WH-like_DNA-bd_sf"/>
</dbReference>
<dbReference type="GO" id="GO:0008483">
    <property type="term" value="F:transaminase activity"/>
    <property type="evidence" value="ECO:0007669"/>
    <property type="project" value="UniProtKB-KW"/>
</dbReference>
<evidence type="ECO:0000256" key="3">
    <source>
        <dbReference type="ARBA" id="ARBA00023015"/>
    </source>
</evidence>
<keyword evidence="7" id="KW-0032">Aminotransferase</keyword>
<dbReference type="PRINTS" id="PR00035">
    <property type="entry name" value="HTHGNTR"/>
</dbReference>
<dbReference type="Gene3D" id="3.40.640.10">
    <property type="entry name" value="Type I PLP-dependent aspartate aminotransferase-like (Major domain)"/>
    <property type="match status" value="1"/>
</dbReference>
<evidence type="ECO:0000256" key="2">
    <source>
        <dbReference type="ARBA" id="ARBA00022898"/>
    </source>
</evidence>
<name>A0A2V1GXZ9_9GAMM</name>
<comment type="caution">
    <text evidence="7">The sequence shown here is derived from an EMBL/GenBank/DDBJ whole genome shotgun (WGS) entry which is preliminary data.</text>
</comment>